<keyword evidence="2" id="KW-0812">Transmembrane</keyword>
<keyword evidence="2" id="KW-1133">Transmembrane helix</keyword>
<evidence type="ECO:0000313" key="4">
    <source>
        <dbReference type="Proteomes" id="UP000814176"/>
    </source>
</evidence>
<dbReference type="EMBL" id="JADCUA010000004">
    <property type="protein sequence ID" value="KAH9840649.1"/>
    <property type="molecule type" value="Genomic_DNA"/>
</dbReference>
<evidence type="ECO:0000256" key="1">
    <source>
        <dbReference type="ARBA" id="ARBA00023002"/>
    </source>
</evidence>
<name>A0ABQ8KPX1_9APHY</name>
<dbReference type="InterPro" id="IPR025337">
    <property type="entry name" value="Questin_oxidase-like"/>
</dbReference>
<keyword evidence="1" id="KW-0560">Oxidoreductase</keyword>
<protein>
    <recommendedName>
        <fullName evidence="5">Heme oxygenase-like protein</fullName>
    </recommendedName>
</protein>
<evidence type="ECO:0008006" key="5">
    <source>
        <dbReference type="Google" id="ProtNLM"/>
    </source>
</evidence>
<dbReference type="PANTHER" id="PTHR35870:SF1">
    <property type="entry name" value="PROTEIN, PUTATIVE (AFU_ORTHOLOGUE AFUA_5G03330)-RELATED"/>
    <property type="match status" value="1"/>
</dbReference>
<keyword evidence="2" id="KW-0472">Membrane</keyword>
<accession>A0ABQ8KPX1</accession>
<sequence>MSSNDFIDLLFPLPSPAPSNACPERFPGITYETKLALTRKLKDNHTQFHAFRNEQGLHNTMPHQLLALFAMGGSTPLYDAVYKKQEAELLTAFQSPEEITAENYHKFLGNKDYYDAYLEYFHRVVFELGFAATLDEYLLSRGANYPETGAPRHMVNRLLARSFHPMIYLGYGIEFGFPGLVAEGLAQMAVHPQEAPSLLLASDFEIPEDAADAPDLPPLQAGFSSLTLNERKRSLLTLKYLKGDNKFAVHAFTVLARVVKDDRFKCSALNLKPQEDLSEAALLLEHVGKEFGSAIVEYAADWLPDDSGAYILESKVEELCWLGTLLYGISGYQTDGFVADYYLMHIVTSSIFLPSFLAYLSPASAIVLLRTFLRTTLAWYVARGRPAPPIRKFYAGTAPSPPPKPEGRLADAVSANPWFPLIQQTLAHGDEHLPTLQRALAHFAKVYGDRTKGSFEGLDGAELVDGTLFLRVAELTGKRMEKAGSTWDFGGFFQ</sequence>
<dbReference type="Pfam" id="PF14027">
    <property type="entry name" value="Questin_oxidase"/>
    <property type="match status" value="1"/>
</dbReference>
<organism evidence="3 4">
    <name type="scientific">Rhodofomes roseus</name>
    <dbReference type="NCBI Taxonomy" id="34475"/>
    <lineage>
        <taxon>Eukaryota</taxon>
        <taxon>Fungi</taxon>
        <taxon>Dikarya</taxon>
        <taxon>Basidiomycota</taxon>
        <taxon>Agaricomycotina</taxon>
        <taxon>Agaricomycetes</taxon>
        <taxon>Polyporales</taxon>
        <taxon>Rhodofomes</taxon>
    </lineage>
</organism>
<keyword evidence="4" id="KW-1185">Reference proteome</keyword>
<dbReference type="GeneID" id="71999161"/>
<dbReference type="RefSeq" id="XP_047782115.1">
    <property type="nucleotide sequence ID" value="XM_047918429.1"/>
</dbReference>
<comment type="caution">
    <text evidence="3">The sequence shown here is derived from an EMBL/GenBank/DDBJ whole genome shotgun (WGS) entry which is preliminary data.</text>
</comment>
<dbReference type="Proteomes" id="UP000814176">
    <property type="component" value="Unassembled WGS sequence"/>
</dbReference>
<reference evidence="3 4" key="1">
    <citation type="journal article" date="2021" name="Environ. Microbiol.">
        <title>Gene family expansions and transcriptome signatures uncover fungal adaptations to wood decay.</title>
        <authorList>
            <person name="Hage H."/>
            <person name="Miyauchi S."/>
            <person name="Viragh M."/>
            <person name="Drula E."/>
            <person name="Min B."/>
            <person name="Chaduli D."/>
            <person name="Navarro D."/>
            <person name="Favel A."/>
            <person name="Norest M."/>
            <person name="Lesage-Meessen L."/>
            <person name="Balint B."/>
            <person name="Merenyi Z."/>
            <person name="de Eugenio L."/>
            <person name="Morin E."/>
            <person name="Martinez A.T."/>
            <person name="Baldrian P."/>
            <person name="Stursova M."/>
            <person name="Martinez M.J."/>
            <person name="Novotny C."/>
            <person name="Magnuson J.K."/>
            <person name="Spatafora J.W."/>
            <person name="Maurice S."/>
            <person name="Pangilinan J."/>
            <person name="Andreopoulos W."/>
            <person name="LaButti K."/>
            <person name="Hundley H."/>
            <person name="Na H."/>
            <person name="Kuo A."/>
            <person name="Barry K."/>
            <person name="Lipzen A."/>
            <person name="Henrissat B."/>
            <person name="Riley R."/>
            <person name="Ahrendt S."/>
            <person name="Nagy L.G."/>
            <person name="Grigoriev I.V."/>
            <person name="Martin F."/>
            <person name="Rosso M.N."/>
        </authorList>
    </citation>
    <scope>NUCLEOTIDE SEQUENCE [LARGE SCALE GENOMIC DNA]</scope>
    <source>
        <strain evidence="3 4">CIRM-BRFM 1785</strain>
    </source>
</reference>
<evidence type="ECO:0000313" key="3">
    <source>
        <dbReference type="EMBL" id="KAH9840649.1"/>
    </source>
</evidence>
<proteinExistence type="predicted"/>
<feature type="transmembrane region" description="Helical" evidence="2">
    <location>
        <begin position="351"/>
        <end position="373"/>
    </location>
</feature>
<evidence type="ECO:0000256" key="2">
    <source>
        <dbReference type="SAM" id="Phobius"/>
    </source>
</evidence>
<dbReference type="PANTHER" id="PTHR35870">
    <property type="entry name" value="PROTEIN, PUTATIVE (AFU_ORTHOLOGUE AFUA_5G03330)-RELATED"/>
    <property type="match status" value="1"/>
</dbReference>
<gene>
    <name evidence="3" type="ORF">C8Q71DRAFT_418247</name>
</gene>